<organism evidence="1 2">
    <name type="scientific">Acinetobacter lactucae</name>
    <dbReference type="NCBI Taxonomy" id="1785128"/>
    <lineage>
        <taxon>Bacteria</taxon>
        <taxon>Pseudomonadati</taxon>
        <taxon>Pseudomonadota</taxon>
        <taxon>Gammaproteobacteria</taxon>
        <taxon>Moraxellales</taxon>
        <taxon>Moraxellaceae</taxon>
        <taxon>Acinetobacter</taxon>
        <taxon>Acinetobacter calcoaceticus/baumannii complex</taxon>
    </lineage>
</organism>
<accession>A0AB35K6G3</accession>
<feature type="non-terminal residue" evidence="1">
    <location>
        <position position="1"/>
    </location>
</feature>
<comment type="caution">
    <text evidence="1">The sequence shown here is derived from an EMBL/GenBank/DDBJ whole genome shotgun (WGS) entry which is preliminary data.</text>
</comment>
<evidence type="ECO:0000313" key="1">
    <source>
        <dbReference type="EMBL" id="MDD9322343.1"/>
    </source>
</evidence>
<gene>
    <name evidence="1" type="ORF">M0O54_19935</name>
</gene>
<dbReference type="AlphaFoldDB" id="A0AB35K6G3"/>
<dbReference type="EMBL" id="JALNTG010000115">
    <property type="protein sequence ID" value="MDD9322343.1"/>
    <property type="molecule type" value="Genomic_DNA"/>
</dbReference>
<evidence type="ECO:0008006" key="3">
    <source>
        <dbReference type="Google" id="ProtNLM"/>
    </source>
</evidence>
<proteinExistence type="predicted"/>
<reference evidence="1" key="1">
    <citation type="submission" date="2022-12" db="EMBL/GenBank/DDBJ databases">
        <title>Acinetobacter lactucae: Emerging opportunistic pathogenic species of genus Acinetobacter isolated from immunocompromised patients in clinical settings of India.</title>
        <authorList>
            <person name="Amar A.K."/>
            <person name="Sawant A.R."/>
            <person name="Meera M."/>
            <person name="Tomar A."/>
            <person name="Sistla S."/>
            <person name="Prashanth K."/>
        </authorList>
    </citation>
    <scope>NUCLEOTIDE SEQUENCE</scope>
    <source>
        <strain evidence="1">PKAL1828C</strain>
    </source>
</reference>
<dbReference type="Proteomes" id="UP001150055">
    <property type="component" value="Unassembled WGS sequence"/>
</dbReference>
<name>A0AB35K6G3_9GAMM</name>
<evidence type="ECO:0000313" key="2">
    <source>
        <dbReference type="Proteomes" id="UP001150055"/>
    </source>
</evidence>
<protein>
    <recommendedName>
        <fullName evidence="3">Alpha/beta hydrolase</fullName>
    </recommendedName>
</protein>
<dbReference type="RefSeq" id="WP_274579440.1">
    <property type="nucleotide sequence ID" value="NZ_JALNTG010000115.1"/>
</dbReference>
<sequence>QSLKGYFLSVQAVQEQRGALLLVGFSFGSALSSILPPPSLLCRDESSIAIVTAILTLNFTKLATKNRMALAYCAQGT</sequence>